<feature type="region of interest" description="Disordered" evidence="1">
    <location>
        <begin position="1"/>
        <end position="32"/>
    </location>
</feature>
<evidence type="ECO:0000313" key="2">
    <source>
        <dbReference type="EMBL" id="GBR53829.1"/>
    </source>
</evidence>
<keyword evidence="3" id="KW-1185">Reference proteome</keyword>
<reference evidence="2 3" key="1">
    <citation type="submission" date="2013-04" db="EMBL/GenBank/DDBJ databases">
        <title>The genome sequencing project of 58 acetic acid bacteria.</title>
        <authorList>
            <person name="Okamoto-Kainuma A."/>
            <person name="Ishikawa M."/>
            <person name="Umino S."/>
            <person name="Koizumi Y."/>
            <person name="Shiwa Y."/>
            <person name="Yoshikawa H."/>
            <person name="Matsutani M."/>
            <person name="Matsushita K."/>
        </authorList>
    </citation>
    <scope>NUCLEOTIDE SEQUENCE [LARGE SCALE GENOMIC DNA]</scope>
    <source>
        <strain evidence="2 3">NBRC 106555</strain>
    </source>
</reference>
<evidence type="ECO:0008006" key="4">
    <source>
        <dbReference type="Google" id="ProtNLM"/>
    </source>
</evidence>
<accession>A0ABQ0QR36</accession>
<evidence type="ECO:0000313" key="3">
    <source>
        <dbReference type="Proteomes" id="UP001062632"/>
    </source>
</evidence>
<comment type="caution">
    <text evidence="2">The sequence shown here is derived from an EMBL/GenBank/DDBJ whole genome shotgun (WGS) entry which is preliminary data.</text>
</comment>
<dbReference type="Proteomes" id="UP001062632">
    <property type="component" value="Unassembled WGS sequence"/>
</dbReference>
<protein>
    <recommendedName>
        <fullName evidence="4">Transposase</fullName>
    </recommendedName>
</protein>
<evidence type="ECO:0000256" key="1">
    <source>
        <dbReference type="SAM" id="MobiDB-lite"/>
    </source>
</evidence>
<gene>
    <name evidence="2" type="ORF">AA106555_1457</name>
</gene>
<organism evidence="2 3">
    <name type="scientific">Neokomagataea thailandica NBRC 106555</name>
    <dbReference type="NCBI Taxonomy" id="1223520"/>
    <lineage>
        <taxon>Bacteria</taxon>
        <taxon>Pseudomonadati</taxon>
        <taxon>Pseudomonadota</taxon>
        <taxon>Alphaproteobacteria</taxon>
        <taxon>Acetobacterales</taxon>
        <taxon>Acetobacteraceae</taxon>
        <taxon>Neokomagataea</taxon>
    </lineage>
</organism>
<proteinExistence type="predicted"/>
<name>A0ABQ0QR36_9PROT</name>
<sequence>MQIGFPQRASEMHPPPPQLSDGPGTSGSYGVNHIFITQPGTSAERILSVQLRTVTISQRARYAALRKHGCCARTQPRWGHNNARALKL</sequence>
<dbReference type="EMBL" id="BAQC01000038">
    <property type="protein sequence ID" value="GBR53829.1"/>
    <property type="molecule type" value="Genomic_DNA"/>
</dbReference>